<feature type="region of interest" description="Disordered" evidence="6">
    <location>
        <begin position="297"/>
        <end position="323"/>
    </location>
</feature>
<dbReference type="Proteomes" id="UP001215280">
    <property type="component" value="Unassembled WGS sequence"/>
</dbReference>
<dbReference type="SMART" id="SM00811">
    <property type="entry name" value="Alpha_kinase"/>
    <property type="match status" value="1"/>
</dbReference>
<dbReference type="PANTHER" id="PTHR45992">
    <property type="entry name" value="EUKARYOTIC ELONGATION FACTOR 2 KINASE-RELATED"/>
    <property type="match status" value="1"/>
</dbReference>
<keyword evidence="9" id="KW-1185">Reference proteome</keyword>
<dbReference type="Gene3D" id="3.20.200.10">
    <property type="entry name" value="MHCK/EF2 kinase"/>
    <property type="match status" value="1"/>
</dbReference>
<keyword evidence="2" id="KW-0808">Transferase</keyword>
<dbReference type="InterPro" id="IPR051852">
    <property type="entry name" value="Alpha-type_PK"/>
</dbReference>
<dbReference type="PROSITE" id="PS51158">
    <property type="entry name" value="ALPHA_KINASE"/>
    <property type="match status" value="1"/>
</dbReference>
<proteinExistence type="predicted"/>
<dbReference type="GO" id="GO:1903013">
    <property type="term" value="P:response to differentiation-inducing factor 1"/>
    <property type="evidence" value="ECO:0007669"/>
    <property type="project" value="TreeGrafter"/>
</dbReference>
<dbReference type="SUPFAM" id="SSF56112">
    <property type="entry name" value="Protein kinase-like (PK-like)"/>
    <property type="match status" value="1"/>
</dbReference>
<organism evidence="8 9">
    <name type="scientific">Mycena maculata</name>
    <dbReference type="NCBI Taxonomy" id="230809"/>
    <lineage>
        <taxon>Eukaryota</taxon>
        <taxon>Fungi</taxon>
        <taxon>Dikarya</taxon>
        <taxon>Basidiomycota</taxon>
        <taxon>Agaricomycotina</taxon>
        <taxon>Agaricomycetes</taxon>
        <taxon>Agaricomycetidae</taxon>
        <taxon>Agaricales</taxon>
        <taxon>Marasmiineae</taxon>
        <taxon>Mycenaceae</taxon>
        <taxon>Mycena</taxon>
    </lineage>
</organism>
<keyword evidence="3" id="KW-0547">Nucleotide-binding</keyword>
<feature type="domain" description="Alpha-type protein kinase" evidence="7">
    <location>
        <begin position="340"/>
        <end position="568"/>
    </location>
</feature>
<keyword evidence="4 8" id="KW-0418">Kinase</keyword>
<dbReference type="AlphaFoldDB" id="A0AAD7I2E5"/>
<evidence type="ECO:0000256" key="3">
    <source>
        <dbReference type="ARBA" id="ARBA00022741"/>
    </source>
</evidence>
<dbReference type="PANTHER" id="PTHR45992:SF2">
    <property type="entry name" value="EUKARYOTIC ELONGATION FACTOR 2 KINASE"/>
    <property type="match status" value="1"/>
</dbReference>
<evidence type="ECO:0000256" key="1">
    <source>
        <dbReference type="ARBA" id="ARBA00022527"/>
    </source>
</evidence>
<feature type="region of interest" description="Disordered" evidence="6">
    <location>
        <begin position="580"/>
        <end position="609"/>
    </location>
</feature>
<evidence type="ECO:0000256" key="4">
    <source>
        <dbReference type="ARBA" id="ARBA00022777"/>
    </source>
</evidence>
<name>A0AAD7I2E5_9AGAR</name>
<reference evidence="8" key="1">
    <citation type="submission" date="2023-03" db="EMBL/GenBank/DDBJ databases">
        <title>Massive genome expansion in bonnet fungi (Mycena s.s.) driven by repeated elements and novel gene families across ecological guilds.</title>
        <authorList>
            <consortium name="Lawrence Berkeley National Laboratory"/>
            <person name="Harder C.B."/>
            <person name="Miyauchi S."/>
            <person name="Viragh M."/>
            <person name="Kuo A."/>
            <person name="Thoen E."/>
            <person name="Andreopoulos B."/>
            <person name="Lu D."/>
            <person name="Skrede I."/>
            <person name="Drula E."/>
            <person name="Henrissat B."/>
            <person name="Morin E."/>
            <person name="Kohler A."/>
            <person name="Barry K."/>
            <person name="LaButti K."/>
            <person name="Morin E."/>
            <person name="Salamov A."/>
            <person name="Lipzen A."/>
            <person name="Mereny Z."/>
            <person name="Hegedus B."/>
            <person name="Baldrian P."/>
            <person name="Stursova M."/>
            <person name="Weitz H."/>
            <person name="Taylor A."/>
            <person name="Grigoriev I.V."/>
            <person name="Nagy L.G."/>
            <person name="Martin F."/>
            <person name="Kauserud H."/>
        </authorList>
    </citation>
    <scope>NUCLEOTIDE SEQUENCE</scope>
    <source>
        <strain evidence="8">CBHHK188m</strain>
    </source>
</reference>
<evidence type="ECO:0000256" key="5">
    <source>
        <dbReference type="ARBA" id="ARBA00022840"/>
    </source>
</evidence>
<gene>
    <name evidence="8" type="ORF">DFH07DRAFT_780587</name>
</gene>
<evidence type="ECO:0000313" key="8">
    <source>
        <dbReference type="EMBL" id="KAJ7733567.1"/>
    </source>
</evidence>
<dbReference type="CDD" id="cd04515">
    <property type="entry name" value="Alpha_kinase"/>
    <property type="match status" value="1"/>
</dbReference>
<comment type="caution">
    <text evidence="8">The sequence shown here is derived from an EMBL/GenBank/DDBJ whole genome shotgun (WGS) entry which is preliminary data.</text>
</comment>
<evidence type="ECO:0000256" key="2">
    <source>
        <dbReference type="ARBA" id="ARBA00022679"/>
    </source>
</evidence>
<keyword evidence="5" id="KW-0067">ATP-binding</keyword>
<dbReference type="InterPro" id="IPR004166">
    <property type="entry name" value="a-kinase_dom"/>
</dbReference>
<dbReference type="GO" id="GO:0031037">
    <property type="term" value="P:myosin II filament disassembly"/>
    <property type="evidence" value="ECO:0007669"/>
    <property type="project" value="TreeGrafter"/>
</dbReference>
<evidence type="ECO:0000256" key="6">
    <source>
        <dbReference type="SAM" id="MobiDB-lite"/>
    </source>
</evidence>
<dbReference type="GO" id="GO:0005524">
    <property type="term" value="F:ATP binding"/>
    <property type="evidence" value="ECO:0007669"/>
    <property type="project" value="UniProtKB-KW"/>
</dbReference>
<sequence length="609" mass="67279">MAEILNTALCADCELTFPLRQGEGQCNKCVRLAAHPRNSSEYAEISMWDQCRMCGVTRRNNMHCTIEGDKRIITCGSLRCKPEVAGSGRPAAHNVPSTVLERGELTQNRFKLAPSNRGPTSSLKTQLLLRHEHGNGDPGEEKVRVRKVLNADLGQSAKAWATSNLMPDIKAELTEQVSKEWERHQSSPLCPEHVMWRWAGNRIPVPNTLNLTLGEFYAIYASNENAVIYIDSIPSVWKQLAAAAQRKNGFNGFIALELYIDQQSWAEALEGLEGRSEQGSGSTLSVAFRSVQNCPRKRSAETDSTVAKRARTTEATGSQGPAPVYNRTRVTLKTLNCVVDSETGTPEFETSEHLVNGKLRDVPFSSGVMKNVYDDTENAHPAQLPFTVEQHTIQIQAEASRLKIAGWFLGTFYKYANNLNIAVYNNLTFAEAFLGEEINIPSPASGVTTISKDAPGLTWLVEVKRSSTVEHFTYTLSHKSLKKDLCSGTVHAFSHFVWGHSNRTLVLADIQGTPALVNGKDGMVLFDPMTHTRNVDSGVGDFGMEGIQSFLRDHVCGDICLRLRLDQTALLVLTKITSGEEENEMETGTPAQEDDHSEDEEDMHALVTE</sequence>
<dbReference type="EMBL" id="JARJLG010000167">
    <property type="protein sequence ID" value="KAJ7733567.1"/>
    <property type="molecule type" value="Genomic_DNA"/>
</dbReference>
<keyword evidence="1" id="KW-0723">Serine/threonine-protein kinase</keyword>
<protein>
    <submittedName>
        <fullName evidence="8">Kinase-like domain-containing protein</fullName>
    </submittedName>
</protein>
<dbReference type="InterPro" id="IPR011009">
    <property type="entry name" value="Kinase-like_dom_sf"/>
</dbReference>
<dbReference type="GO" id="GO:0004674">
    <property type="term" value="F:protein serine/threonine kinase activity"/>
    <property type="evidence" value="ECO:0007669"/>
    <property type="project" value="UniProtKB-KW"/>
</dbReference>
<dbReference type="Pfam" id="PF02816">
    <property type="entry name" value="Alpha_kinase"/>
    <property type="match status" value="1"/>
</dbReference>
<accession>A0AAD7I2E5</accession>
<evidence type="ECO:0000259" key="7">
    <source>
        <dbReference type="PROSITE" id="PS51158"/>
    </source>
</evidence>
<evidence type="ECO:0000313" key="9">
    <source>
        <dbReference type="Proteomes" id="UP001215280"/>
    </source>
</evidence>